<evidence type="ECO:0000256" key="8">
    <source>
        <dbReference type="ARBA" id="ARBA00023170"/>
    </source>
</evidence>
<comment type="caution">
    <text evidence="12">The sequence shown here is derived from an EMBL/GenBank/DDBJ whole genome shotgun (WGS) entry which is preliminary data.</text>
</comment>
<keyword evidence="7 11" id="KW-0472">Membrane</keyword>
<evidence type="ECO:0000256" key="6">
    <source>
        <dbReference type="ARBA" id="ARBA00023040"/>
    </source>
</evidence>
<feature type="transmembrane region" description="Helical" evidence="11">
    <location>
        <begin position="149"/>
        <end position="170"/>
    </location>
</feature>
<evidence type="ECO:0000256" key="7">
    <source>
        <dbReference type="ARBA" id="ARBA00023136"/>
    </source>
</evidence>
<dbReference type="Proteomes" id="UP000707071">
    <property type="component" value="Unassembled WGS sequence"/>
</dbReference>
<keyword evidence="13" id="KW-1185">Reference proteome</keyword>
<evidence type="ECO:0000256" key="3">
    <source>
        <dbReference type="ARBA" id="ARBA00022507"/>
    </source>
</evidence>
<evidence type="ECO:0000313" key="12">
    <source>
        <dbReference type="EMBL" id="KAG6303028.1"/>
    </source>
</evidence>
<gene>
    <name evidence="12" type="ORF">E4U09_001132</name>
</gene>
<organism evidence="12 13">
    <name type="scientific">Claviceps aff. purpurea</name>
    <dbReference type="NCBI Taxonomy" id="1967640"/>
    <lineage>
        <taxon>Eukaryota</taxon>
        <taxon>Fungi</taxon>
        <taxon>Dikarya</taxon>
        <taxon>Ascomycota</taxon>
        <taxon>Pezizomycotina</taxon>
        <taxon>Sordariomycetes</taxon>
        <taxon>Hypocreomycetidae</taxon>
        <taxon>Hypocreales</taxon>
        <taxon>Clavicipitaceae</taxon>
        <taxon>Claviceps</taxon>
    </lineage>
</organism>
<dbReference type="CDD" id="cd14966">
    <property type="entry name" value="7tmD_STE3"/>
    <property type="match status" value="1"/>
</dbReference>
<evidence type="ECO:0000256" key="9">
    <source>
        <dbReference type="ARBA" id="ARBA00023224"/>
    </source>
</evidence>
<keyword evidence="3" id="KW-0589">Pheromone response</keyword>
<reference evidence="12 13" key="1">
    <citation type="journal article" date="2020" name="bioRxiv">
        <title>Whole genome comparisons of ergot fungi reveals the divergence and evolution of species within the genus Claviceps are the result of varying mechanisms driving genome evolution and host range expansion.</title>
        <authorList>
            <person name="Wyka S.A."/>
            <person name="Mondo S.J."/>
            <person name="Liu M."/>
            <person name="Dettman J."/>
            <person name="Nalam V."/>
            <person name="Broders K.D."/>
        </authorList>
    </citation>
    <scope>NUCLEOTIDE SEQUENCE [LARGE SCALE GENOMIC DNA]</scope>
    <source>
        <strain evidence="12 13">Clav52</strain>
    </source>
</reference>
<name>A0A9P7U500_9HYPO</name>
<feature type="transmembrane region" description="Helical" evidence="11">
    <location>
        <begin position="338"/>
        <end position="355"/>
    </location>
</feature>
<dbReference type="EMBL" id="SRRH01000014">
    <property type="protein sequence ID" value="KAG6303028.1"/>
    <property type="molecule type" value="Genomic_DNA"/>
</dbReference>
<dbReference type="PANTHER" id="PTHR28097">
    <property type="entry name" value="PHEROMONE A FACTOR RECEPTOR"/>
    <property type="match status" value="1"/>
</dbReference>
<evidence type="ECO:0000256" key="5">
    <source>
        <dbReference type="ARBA" id="ARBA00022989"/>
    </source>
</evidence>
<evidence type="ECO:0000313" key="13">
    <source>
        <dbReference type="Proteomes" id="UP000707071"/>
    </source>
</evidence>
<evidence type="ECO:0000256" key="4">
    <source>
        <dbReference type="ARBA" id="ARBA00022692"/>
    </source>
</evidence>
<dbReference type="GO" id="GO:0004932">
    <property type="term" value="F:mating-type factor pheromone receptor activity"/>
    <property type="evidence" value="ECO:0007669"/>
    <property type="project" value="InterPro"/>
</dbReference>
<feature type="transmembrane region" description="Helical" evidence="11">
    <location>
        <begin position="107"/>
        <end position="128"/>
    </location>
</feature>
<evidence type="ECO:0008006" key="14">
    <source>
        <dbReference type="Google" id="ProtNLM"/>
    </source>
</evidence>
<dbReference type="PRINTS" id="PR00899">
    <property type="entry name" value="GPCRSTE3"/>
</dbReference>
<dbReference type="AlphaFoldDB" id="A0A9P7U500"/>
<feature type="transmembrane region" description="Helical" evidence="11">
    <location>
        <begin position="303"/>
        <end position="326"/>
    </location>
</feature>
<dbReference type="GO" id="GO:0000750">
    <property type="term" value="P:pheromone-dependent signal transduction involved in conjugation with cellular fusion"/>
    <property type="evidence" value="ECO:0007669"/>
    <property type="project" value="TreeGrafter"/>
</dbReference>
<keyword evidence="6" id="KW-0297">G-protein coupled receptor</keyword>
<comment type="similarity">
    <text evidence="2">Belongs to the G-protein coupled receptor 4 family.</text>
</comment>
<evidence type="ECO:0000256" key="10">
    <source>
        <dbReference type="SAM" id="MobiDB-lite"/>
    </source>
</evidence>
<feature type="transmembrane region" description="Helical" evidence="11">
    <location>
        <begin position="41"/>
        <end position="59"/>
    </location>
</feature>
<proteinExistence type="inferred from homology"/>
<feature type="region of interest" description="Disordered" evidence="10">
    <location>
        <begin position="489"/>
        <end position="512"/>
    </location>
</feature>
<evidence type="ECO:0000256" key="2">
    <source>
        <dbReference type="ARBA" id="ARBA00011085"/>
    </source>
</evidence>
<evidence type="ECO:0000256" key="11">
    <source>
        <dbReference type="SAM" id="Phobius"/>
    </source>
</evidence>
<feature type="transmembrane region" description="Helical" evidence="11">
    <location>
        <begin position="246"/>
        <end position="270"/>
    </location>
</feature>
<feature type="transmembrane region" description="Helical" evidence="11">
    <location>
        <begin position="190"/>
        <end position="215"/>
    </location>
</feature>
<feature type="transmembrane region" description="Helical" evidence="11">
    <location>
        <begin position="66"/>
        <end position="87"/>
    </location>
</feature>
<dbReference type="InterPro" id="IPR001499">
    <property type="entry name" value="GPCR_STE3"/>
</dbReference>
<keyword evidence="4 11" id="KW-0812">Transmembrane</keyword>
<evidence type="ECO:0000256" key="1">
    <source>
        <dbReference type="ARBA" id="ARBA00004141"/>
    </source>
</evidence>
<protein>
    <recommendedName>
        <fullName evidence="14">Pheromone receptor PRE-1</fullName>
    </recommendedName>
</protein>
<sequence>MDSFTLTNWLDPRGTSAVVALVEPLPPFTDPSLTSNLVCRVLFSIISNLVCLVPLRLLYRNGEFAAVVFILNVQIKNLGTIVNSLIWRNDNIRSWWPGFGLCDVDVYIQNISIGLFVTCLLAIVRNLARQVGLMRASALTVQERRRRNLYQALIIFPYPIVQLAMTWPVTYQRYLVGTLIGCSWNPHTSWPYLVFFVLPPPVFALITAGYAVLIFKRFRKVAKTTATALSSNRIAQQRSQRARRRLYLMVISILIPFLPVVVALTVLNILQMHGVLPYDYNEVHNHDLPIPWSTVVLITSSQISWAAIANCYISILTAIPIFVFFGLTKDAINDYRRIALFLGLGVLFPSLRQMYDPDKSFSVGDSSLGSRQMQSTVCAPSETELLGSPVLSRHHVVLGMQNMKSHSSPNFGGHDTVYAEPIPTTTTTTRMPGHNPLLFSTRHSLSIPSFMRNCFARSKISAKDAEHGTCSDPDRSFCALEQPHQLPGQPSVHTNVWSEDPEPSSLGSSNYTANSMARGVQVQTSLSREI</sequence>
<comment type="subcellular location">
    <subcellularLocation>
        <location evidence="1">Membrane</location>
        <topology evidence="1">Multi-pass membrane protein</topology>
    </subcellularLocation>
</comment>
<accession>A0A9P7U500</accession>
<keyword evidence="5 11" id="KW-1133">Transmembrane helix</keyword>
<keyword evidence="9" id="KW-0807">Transducer</keyword>
<dbReference type="Pfam" id="PF02076">
    <property type="entry name" value="STE3"/>
    <property type="match status" value="1"/>
</dbReference>
<keyword evidence="8" id="KW-0675">Receptor</keyword>
<dbReference type="PANTHER" id="PTHR28097:SF1">
    <property type="entry name" value="PHEROMONE A FACTOR RECEPTOR"/>
    <property type="match status" value="1"/>
</dbReference>
<dbReference type="GO" id="GO:0005886">
    <property type="term" value="C:plasma membrane"/>
    <property type="evidence" value="ECO:0007669"/>
    <property type="project" value="TreeGrafter"/>
</dbReference>